<comment type="caution">
    <text evidence="1">The sequence shown here is derived from an EMBL/GenBank/DDBJ whole genome shotgun (WGS) entry which is preliminary data.</text>
</comment>
<reference evidence="1" key="1">
    <citation type="journal article" date="2018" name="Genome Biol.">
        <title>SKESA: strategic k-mer extension for scrupulous assemblies.</title>
        <authorList>
            <person name="Souvorov A."/>
            <person name="Agarwala R."/>
            <person name="Lipman D.J."/>
        </authorList>
    </citation>
    <scope>NUCLEOTIDE SEQUENCE</scope>
    <source>
        <strain evidence="1">2702-77</strain>
    </source>
</reference>
<protein>
    <submittedName>
        <fullName evidence="1">Uncharacterized protein</fullName>
    </submittedName>
</protein>
<name>A0A702FPP6_SALBN</name>
<dbReference type="AlphaFoldDB" id="A0A702FPP6"/>
<evidence type="ECO:0000313" key="1">
    <source>
        <dbReference type="EMBL" id="HAC6695783.1"/>
    </source>
</evidence>
<reference evidence="1" key="2">
    <citation type="submission" date="2018-09" db="EMBL/GenBank/DDBJ databases">
        <authorList>
            <consortium name="NCBI Pathogen Detection Project"/>
        </authorList>
    </citation>
    <scope>NUCLEOTIDE SEQUENCE</scope>
    <source>
        <strain evidence="1">2702-77</strain>
    </source>
</reference>
<gene>
    <name evidence="1" type="ORF">G0D16_16285</name>
</gene>
<sequence length="90" mass="10209">MWKRVWYYGEKMVINTDCGNICLAGSASGENSAKRQAIIELSDDQKGHFYSQRRLDGSIEIDVEGNIYSGYYSNFNSCYVSATRLGSQKY</sequence>
<dbReference type="EMBL" id="DAAMHO010000019">
    <property type="protein sequence ID" value="HAC6695783.1"/>
    <property type="molecule type" value="Genomic_DNA"/>
</dbReference>
<organism evidence="1">
    <name type="scientific">Salmonella bongori serovar 44:r:-</name>
    <dbReference type="NCBI Taxonomy" id="1967585"/>
    <lineage>
        <taxon>Bacteria</taxon>
        <taxon>Pseudomonadati</taxon>
        <taxon>Pseudomonadota</taxon>
        <taxon>Gammaproteobacteria</taxon>
        <taxon>Enterobacterales</taxon>
        <taxon>Enterobacteriaceae</taxon>
        <taxon>Salmonella</taxon>
    </lineage>
</organism>
<proteinExistence type="predicted"/>
<accession>A0A702FPP6</accession>